<sequence length="52" mass="6025">MKLIIKFYAEIQLYKIKHYCLIGSECCEKINFNCCANGKHASNSNCYISIFL</sequence>
<reference evidence="1" key="1">
    <citation type="journal article" date="2021" name="Proc. Natl. Acad. Sci. U.S.A.">
        <title>A Catalog of Tens of Thousands of Viruses from Human Metagenomes Reveals Hidden Associations with Chronic Diseases.</title>
        <authorList>
            <person name="Tisza M.J."/>
            <person name="Buck C.B."/>
        </authorList>
    </citation>
    <scope>NUCLEOTIDE SEQUENCE</scope>
    <source>
        <strain evidence="1">CtZkC8</strain>
    </source>
</reference>
<proteinExistence type="predicted"/>
<evidence type="ECO:0000313" key="1">
    <source>
        <dbReference type="EMBL" id="DAF91915.1"/>
    </source>
</evidence>
<name>A0A8S5UBV7_9CAUD</name>
<organism evidence="1">
    <name type="scientific">Podoviridae sp. ctZkC8</name>
    <dbReference type="NCBI Taxonomy" id="2825259"/>
    <lineage>
        <taxon>Viruses</taxon>
        <taxon>Duplodnaviria</taxon>
        <taxon>Heunggongvirae</taxon>
        <taxon>Uroviricota</taxon>
        <taxon>Caudoviricetes</taxon>
    </lineage>
</organism>
<accession>A0A8S5UBV7</accession>
<dbReference type="EMBL" id="BK016062">
    <property type="protein sequence ID" value="DAF91915.1"/>
    <property type="molecule type" value="Genomic_DNA"/>
</dbReference>
<protein>
    <submittedName>
        <fullName evidence="1">Uncharacterized protein</fullName>
    </submittedName>
</protein>